<dbReference type="PROSITE" id="PS51683">
    <property type="entry name" value="SAM_OMT_II"/>
    <property type="match status" value="1"/>
</dbReference>
<evidence type="ECO:0000256" key="2">
    <source>
        <dbReference type="ARBA" id="ARBA00022679"/>
    </source>
</evidence>
<dbReference type="InterPro" id="IPR029063">
    <property type="entry name" value="SAM-dependent_MTases_sf"/>
</dbReference>
<dbReference type="Gene3D" id="1.10.10.10">
    <property type="entry name" value="Winged helix-like DNA-binding domain superfamily/Winged helix DNA-binding domain"/>
    <property type="match status" value="1"/>
</dbReference>
<evidence type="ECO:0000313" key="6">
    <source>
        <dbReference type="EMBL" id="GAN32760.1"/>
    </source>
</evidence>
<dbReference type="CDD" id="cd02440">
    <property type="entry name" value="AdoMet_MTases"/>
    <property type="match status" value="1"/>
</dbReference>
<evidence type="ECO:0000256" key="3">
    <source>
        <dbReference type="ARBA" id="ARBA00022691"/>
    </source>
</evidence>
<keyword evidence="1" id="KW-0489">Methyltransferase</keyword>
<feature type="domain" description="O-methyltransferase dimerisation" evidence="5">
    <location>
        <begin position="21"/>
        <end position="101"/>
    </location>
</feature>
<dbReference type="SUPFAM" id="SSF46785">
    <property type="entry name" value="Winged helix' DNA-binding domain"/>
    <property type="match status" value="1"/>
</dbReference>
<organism evidence="6 7">
    <name type="scientific">Candidatus Brocadia sinica JPN1</name>
    <dbReference type="NCBI Taxonomy" id="1197129"/>
    <lineage>
        <taxon>Bacteria</taxon>
        <taxon>Pseudomonadati</taxon>
        <taxon>Planctomycetota</taxon>
        <taxon>Candidatus Brocadiia</taxon>
        <taxon>Candidatus Brocadiales</taxon>
        <taxon>Candidatus Brocadiaceae</taxon>
        <taxon>Candidatus Brocadia</taxon>
    </lineage>
</organism>
<sequence length="353" mass="39217">MTETQNKDSERSALPPQAVVMQMVVGAWISQTISSVTRLDIPDLFKKHGPQTALKLIQEYGVDAKPDHLERVLRACASVGIFTEDTQGIFGPTALSDVLTSSSPVSVKKFTEVFGNSWWKVWSGLHDALRTGHAQASAQLGMDYWDYCKANPKEMEDFGEAMKSNSHNSIRGVLEYCNLSGVRKVADIGGSFGHLTIELLRKYRNLYGIVLEMPDLIPIAQRRLAGEDKDIVSRVEFVGGNMFDGVPSADVYILKHIIHDWDDTHCIRLLRNCYSAMVGDGRMICIDTVLPPMGDTGGDLAKFLDINMMVFHPGKERTRNQWEALYKAAGFKIVSITSLNDNFGTSIVEGRKV</sequence>
<dbReference type="PANTHER" id="PTHR43712">
    <property type="entry name" value="PUTATIVE (AFU_ORTHOLOGUE AFUA_4G14580)-RELATED"/>
    <property type="match status" value="1"/>
</dbReference>
<dbReference type="InterPro" id="IPR016461">
    <property type="entry name" value="COMT-like"/>
</dbReference>
<dbReference type="Pfam" id="PF00891">
    <property type="entry name" value="Methyltransf_2"/>
    <property type="match status" value="1"/>
</dbReference>
<name>A0ABQ0JVM7_9BACT</name>
<keyword evidence="2" id="KW-0808">Transferase</keyword>
<protein>
    <submittedName>
        <fullName evidence="6">O-methyltransferase family 2</fullName>
    </submittedName>
</protein>
<feature type="domain" description="O-methyltransferase C-terminal" evidence="4">
    <location>
        <begin position="122"/>
        <end position="332"/>
    </location>
</feature>
<dbReference type="Proteomes" id="UP000032309">
    <property type="component" value="Unassembled WGS sequence"/>
</dbReference>
<dbReference type="EMBL" id="BAFN01000001">
    <property type="protein sequence ID" value="GAN32760.1"/>
    <property type="molecule type" value="Genomic_DNA"/>
</dbReference>
<dbReference type="InterPro" id="IPR036390">
    <property type="entry name" value="WH_DNA-bd_sf"/>
</dbReference>
<keyword evidence="7" id="KW-1185">Reference proteome</keyword>
<dbReference type="InterPro" id="IPR036388">
    <property type="entry name" value="WH-like_DNA-bd_sf"/>
</dbReference>
<evidence type="ECO:0000256" key="1">
    <source>
        <dbReference type="ARBA" id="ARBA00022603"/>
    </source>
</evidence>
<dbReference type="PIRSF" id="PIRSF005739">
    <property type="entry name" value="O-mtase"/>
    <property type="match status" value="1"/>
</dbReference>
<proteinExistence type="predicted"/>
<evidence type="ECO:0000259" key="5">
    <source>
        <dbReference type="Pfam" id="PF08100"/>
    </source>
</evidence>
<dbReference type="SUPFAM" id="SSF53335">
    <property type="entry name" value="S-adenosyl-L-methionine-dependent methyltransferases"/>
    <property type="match status" value="1"/>
</dbReference>
<dbReference type="InterPro" id="IPR001077">
    <property type="entry name" value="COMT_C"/>
</dbReference>
<dbReference type="RefSeq" id="WP_157842407.1">
    <property type="nucleotide sequence ID" value="NZ_BAFN01000001.1"/>
</dbReference>
<evidence type="ECO:0000259" key="4">
    <source>
        <dbReference type="Pfam" id="PF00891"/>
    </source>
</evidence>
<dbReference type="Gene3D" id="3.40.50.150">
    <property type="entry name" value="Vaccinia Virus protein VP39"/>
    <property type="match status" value="1"/>
</dbReference>
<dbReference type="Pfam" id="PF08100">
    <property type="entry name" value="Dimerisation"/>
    <property type="match status" value="1"/>
</dbReference>
<gene>
    <name evidence="6" type="ORF">BROSI_A1275</name>
</gene>
<evidence type="ECO:0000313" key="7">
    <source>
        <dbReference type="Proteomes" id="UP000032309"/>
    </source>
</evidence>
<keyword evidence="3" id="KW-0949">S-adenosyl-L-methionine</keyword>
<accession>A0ABQ0JVM7</accession>
<dbReference type="InterPro" id="IPR012967">
    <property type="entry name" value="COMT_dimerisation"/>
</dbReference>
<reference evidence="7" key="1">
    <citation type="journal article" date="2015" name="Genome Announc.">
        <title>Draft Genome Sequence of an Anaerobic Ammonium-Oxidizing Bacterium, "Candidatus Brocadia sinica".</title>
        <authorList>
            <person name="Oshiki M."/>
            <person name="Shinyako-Hata K."/>
            <person name="Satoh H."/>
            <person name="Okabe S."/>
        </authorList>
    </citation>
    <scope>NUCLEOTIDE SEQUENCE [LARGE SCALE GENOMIC DNA]</scope>
    <source>
        <strain evidence="7">JPN1</strain>
    </source>
</reference>
<dbReference type="PANTHER" id="PTHR43712:SF2">
    <property type="entry name" value="O-METHYLTRANSFERASE CICE"/>
    <property type="match status" value="1"/>
</dbReference>
<comment type="caution">
    <text evidence="6">The sequence shown here is derived from an EMBL/GenBank/DDBJ whole genome shotgun (WGS) entry which is preliminary data.</text>
</comment>